<evidence type="ECO:0000313" key="2">
    <source>
        <dbReference type="Proteomes" id="UP000268084"/>
    </source>
</evidence>
<evidence type="ECO:0000313" key="1">
    <source>
        <dbReference type="EMBL" id="AZI58380.1"/>
    </source>
</evidence>
<dbReference type="AlphaFoldDB" id="A0A3G8ZMB0"/>
<gene>
    <name evidence="1" type="ORF">EH165_09750</name>
</gene>
<reference evidence="1 2" key="1">
    <citation type="submission" date="2018-11" db="EMBL/GenBank/DDBJ databases">
        <authorList>
            <person name="Da X."/>
        </authorList>
    </citation>
    <scope>NUCLEOTIDE SEQUENCE [LARGE SCALE GENOMIC DNA]</scope>
    <source>
        <strain evidence="1 2">S14-144</strain>
    </source>
</reference>
<proteinExistence type="predicted"/>
<dbReference type="KEGG" id="nak:EH165_09750"/>
<dbReference type="Gene3D" id="1.10.860.10">
    <property type="entry name" value="DNAb Helicase, Chain A"/>
    <property type="match status" value="1"/>
</dbReference>
<dbReference type="InterPro" id="IPR016136">
    <property type="entry name" value="DNA_helicase_N/primase_C"/>
</dbReference>
<reference evidence="1 2" key="2">
    <citation type="submission" date="2018-12" db="EMBL/GenBank/DDBJ databases">
        <title>Nakamurella antarcticus sp. nov., isolated from Antarctica South Shetland Islands soil.</title>
        <authorList>
            <person name="Peng F."/>
        </authorList>
    </citation>
    <scope>NUCLEOTIDE SEQUENCE [LARGE SCALE GENOMIC DNA]</scope>
    <source>
        <strain evidence="1 2">S14-144</strain>
    </source>
</reference>
<sequence>MLPENRKGTPAKGAQSENLADEATFNDSDYFALVAEAEKGYVLALFQVPISQVVNLATIPEPGFFQDPLCGMAYLAIVSTFAAGIQPDLVTVAETIRRESIEIPEVLRSRLIPWIAHLAVHAPVPTACQFYRDLVRHYRRAAMVTAAGERLIRAARTLAPEDLPVVSEIVSTDLLAIFAVTK</sequence>
<accession>A0A3G8ZMB0</accession>
<evidence type="ECO:0008006" key="3">
    <source>
        <dbReference type="Google" id="ProtNLM"/>
    </source>
</evidence>
<dbReference type="EMBL" id="CP034170">
    <property type="protein sequence ID" value="AZI58380.1"/>
    <property type="molecule type" value="Genomic_DNA"/>
</dbReference>
<dbReference type="Proteomes" id="UP000268084">
    <property type="component" value="Chromosome"/>
</dbReference>
<name>A0A3G8ZMB0_9ACTN</name>
<dbReference type="RefSeq" id="WP_124799289.1">
    <property type="nucleotide sequence ID" value="NZ_CP034170.1"/>
</dbReference>
<keyword evidence="2" id="KW-1185">Reference proteome</keyword>
<organism evidence="1 2">
    <name type="scientific">Nakamurella antarctica</name>
    <dbReference type="NCBI Taxonomy" id="1902245"/>
    <lineage>
        <taxon>Bacteria</taxon>
        <taxon>Bacillati</taxon>
        <taxon>Actinomycetota</taxon>
        <taxon>Actinomycetes</taxon>
        <taxon>Nakamurellales</taxon>
        <taxon>Nakamurellaceae</taxon>
        <taxon>Nakamurella</taxon>
    </lineage>
</organism>
<protein>
    <recommendedName>
        <fullName evidence="3">DnaB-like helicase N terminal domain-containing protein</fullName>
    </recommendedName>
</protein>